<keyword evidence="4" id="KW-0067">ATP-binding</keyword>
<dbReference type="EMBL" id="CAFBMK010000236">
    <property type="protein sequence ID" value="CAB4940214.1"/>
    <property type="molecule type" value="Genomic_DNA"/>
</dbReference>
<reference evidence="6" key="1">
    <citation type="submission" date="2020-05" db="EMBL/GenBank/DDBJ databases">
        <authorList>
            <person name="Chiriac C."/>
            <person name="Salcher M."/>
            <person name="Ghai R."/>
            <person name="Kavagutti S V."/>
        </authorList>
    </citation>
    <scope>NUCLEOTIDE SEQUENCE</scope>
</reference>
<dbReference type="CDD" id="cd10147">
    <property type="entry name" value="Wzt_C-like"/>
    <property type="match status" value="1"/>
</dbReference>
<dbReference type="InterPro" id="IPR015860">
    <property type="entry name" value="ABC_transpr_TagH-like"/>
</dbReference>
<organism evidence="6">
    <name type="scientific">freshwater metagenome</name>
    <dbReference type="NCBI Taxonomy" id="449393"/>
    <lineage>
        <taxon>unclassified sequences</taxon>
        <taxon>metagenomes</taxon>
        <taxon>ecological metagenomes</taxon>
    </lineage>
</organism>
<dbReference type="SMART" id="SM00382">
    <property type="entry name" value="AAA"/>
    <property type="match status" value="1"/>
</dbReference>
<dbReference type="SUPFAM" id="SSF52540">
    <property type="entry name" value="P-loop containing nucleoside triphosphate hydrolases"/>
    <property type="match status" value="1"/>
</dbReference>
<evidence type="ECO:0000313" key="6">
    <source>
        <dbReference type="EMBL" id="CAB4940214.1"/>
    </source>
</evidence>
<dbReference type="AlphaFoldDB" id="A0A6J7JC48"/>
<dbReference type="InterPro" id="IPR003593">
    <property type="entry name" value="AAA+_ATPase"/>
</dbReference>
<keyword evidence="3" id="KW-0547">Nucleotide-binding</keyword>
<dbReference type="CDD" id="cd03220">
    <property type="entry name" value="ABC_KpsT_Wzt"/>
    <property type="match status" value="1"/>
</dbReference>
<name>A0A6J7JC48_9ZZZZ</name>
<dbReference type="GO" id="GO:0140359">
    <property type="term" value="F:ABC-type transporter activity"/>
    <property type="evidence" value="ECO:0007669"/>
    <property type="project" value="InterPro"/>
</dbReference>
<sequence length="416" mass="45880">MVDGVRKAFRRPHHQTHTLKERALHPLRRIGHDEFLAVDDVSFSVEEGEFFGIVGRNGSGKSTLLKMLAGIYGHDAGDIWLRGRLSTFIELGVGFNPDLGARDNVMLNAIMLGLTPSMARSRYDAVIDFAELREFEEVKLKNYSSGMHVRLAFSVMIQVDADVLLIDEVLAVGDAAFQQKCFDQFNRLRDEGRTMILVTHDMGAVKRFCDRAMLMERGRTIELGEPERVGAHYLDVNFSGDRAASVAQIGAGADDLSRQGDGRARIERMWVEDDQGEPRMLIQRGDTVVVRFEISFAEDMAEPSVGLVVEDDHHRPVFAGNSIWVARPVGNFKAGDLVEATVSFENVLASGRYTVTPYVASRGSADLEFADRRKDFGSFVSAGPNDTGAITVLDHDVVVRTVGTDSSPNLRTGATS</sequence>
<dbReference type="PROSITE" id="PS50893">
    <property type="entry name" value="ABC_TRANSPORTER_2"/>
    <property type="match status" value="1"/>
</dbReference>
<evidence type="ECO:0000259" key="5">
    <source>
        <dbReference type="PROSITE" id="PS50893"/>
    </source>
</evidence>
<dbReference type="PANTHER" id="PTHR46743">
    <property type="entry name" value="TEICHOIC ACIDS EXPORT ATP-BINDING PROTEIN TAGH"/>
    <property type="match status" value="1"/>
</dbReference>
<protein>
    <submittedName>
        <fullName evidence="6">Unannotated protein</fullName>
    </submittedName>
</protein>
<feature type="domain" description="ABC transporter" evidence="5">
    <location>
        <begin position="19"/>
        <end position="242"/>
    </location>
</feature>
<dbReference type="GO" id="GO:0005524">
    <property type="term" value="F:ATP binding"/>
    <property type="evidence" value="ECO:0007669"/>
    <property type="project" value="UniProtKB-KW"/>
</dbReference>
<comment type="similarity">
    <text evidence="1">Belongs to the ABC transporter superfamily.</text>
</comment>
<dbReference type="PANTHER" id="PTHR46743:SF2">
    <property type="entry name" value="TEICHOIC ACIDS EXPORT ATP-BINDING PROTEIN TAGH"/>
    <property type="match status" value="1"/>
</dbReference>
<evidence type="ECO:0000256" key="4">
    <source>
        <dbReference type="ARBA" id="ARBA00022840"/>
    </source>
</evidence>
<proteinExistence type="inferred from homology"/>
<keyword evidence="2" id="KW-0813">Transport</keyword>
<evidence type="ECO:0000256" key="3">
    <source>
        <dbReference type="ARBA" id="ARBA00022741"/>
    </source>
</evidence>
<gene>
    <name evidence="6" type="ORF">UFOPK3564_02900</name>
</gene>
<dbReference type="Pfam" id="PF14524">
    <property type="entry name" value="Wzt_C"/>
    <property type="match status" value="1"/>
</dbReference>
<dbReference type="InterPro" id="IPR027417">
    <property type="entry name" value="P-loop_NTPase"/>
</dbReference>
<accession>A0A6J7JC48</accession>
<dbReference type="Gene3D" id="3.40.50.300">
    <property type="entry name" value="P-loop containing nucleotide triphosphate hydrolases"/>
    <property type="match status" value="1"/>
</dbReference>
<evidence type="ECO:0000256" key="2">
    <source>
        <dbReference type="ARBA" id="ARBA00022448"/>
    </source>
</evidence>
<dbReference type="GO" id="GO:0016020">
    <property type="term" value="C:membrane"/>
    <property type="evidence" value="ECO:0007669"/>
    <property type="project" value="InterPro"/>
</dbReference>
<dbReference type="InterPro" id="IPR003439">
    <property type="entry name" value="ABC_transporter-like_ATP-bd"/>
</dbReference>
<dbReference type="InterPro" id="IPR050683">
    <property type="entry name" value="Bact_Polysacc_Export_ATP-bd"/>
</dbReference>
<dbReference type="GO" id="GO:0016887">
    <property type="term" value="F:ATP hydrolysis activity"/>
    <property type="evidence" value="ECO:0007669"/>
    <property type="project" value="InterPro"/>
</dbReference>
<evidence type="ECO:0000256" key="1">
    <source>
        <dbReference type="ARBA" id="ARBA00005417"/>
    </source>
</evidence>
<dbReference type="Gene3D" id="2.70.50.60">
    <property type="entry name" value="abc- transporter (atp binding component) like domain"/>
    <property type="match status" value="1"/>
</dbReference>
<dbReference type="Pfam" id="PF00005">
    <property type="entry name" value="ABC_tran"/>
    <property type="match status" value="1"/>
</dbReference>
<dbReference type="InterPro" id="IPR029439">
    <property type="entry name" value="Wzt_C"/>
</dbReference>